<dbReference type="EMBL" id="GGEC01080166">
    <property type="protein sequence ID" value="MBX60650.1"/>
    <property type="molecule type" value="Transcribed_RNA"/>
</dbReference>
<sequence>MLLFGLPCLGHVGFTKMLNLLNWLLEN</sequence>
<evidence type="ECO:0000313" key="1">
    <source>
        <dbReference type="EMBL" id="MBX60650.1"/>
    </source>
</evidence>
<name>A0A2P2Q0Y6_RHIMU</name>
<proteinExistence type="predicted"/>
<protein>
    <submittedName>
        <fullName evidence="1">Uncharacterized protein</fullName>
    </submittedName>
</protein>
<accession>A0A2P2Q0Y6</accession>
<reference evidence="1" key="1">
    <citation type="submission" date="2018-02" db="EMBL/GenBank/DDBJ databases">
        <title>Rhizophora mucronata_Transcriptome.</title>
        <authorList>
            <person name="Meera S.P."/>
            <person name="Sreeshan A."/>
            <person name="Augustine A."/>
        </authorList>
    </citation>
    <scope>NUCLEOTIDE SEQUENCE</scope>
    <source>
        <tissue evidence="1">Leaf</tissue>
    </source>
</reference>
<organism evidence="1">
    <name type="scientific">Rhizophora mucronata</name>
    <name type="common">Asiatic mangrove</name>
    <dbReference type="NCBI Taxonomy" id="61149"/>
    <lineage>
        <taxon>Eukaryota</taxon>
        <taxon>Viridiplantae</taxon>
        <taxon>Streptophyta</taxon>
        <taxon>Embryophyta</taxon>
        <taxon>Tracheophyta</taxon>
        <taxon>Spermatophyta</taxon>
        <taxon>Magnoliopsida</taxon>
        <taxon>eudicotyledons</taxon>
        <taxon>Gunneridae</taxon>
        <taxon>Pentapetalae</taxon>
        <taxon>rosids</taxon>
        <taxon>fabids</taxon>
        <taxon>Malpighiales</taxon>
        <taxon>Rhizophoraceae</taxon>
        <taxon>Rhizophora</taxon>
    </lineage>
</organism>
<dbReference type="AlphaFoldDB" id="A0A2P2Q0Y6"/>